<dbReference type="SUPFAM" id="SSF55874">
    <property type="entry name" value="ATPase domain of HSP90 chaperone/DNA topoisomerase II/histidine kinase"/>
    <property type="match status" value="1"/>
</dbReference>
<dbReference type="PROSITE" id="PS50113">
    <property type="entry name" value="PAC"/>
    <property type="match status" value="1"/>
</dbReference>
<dbReference type="InterPro" id="IPR000014">
    <property type="entry name" value="PAS"/>
</dbReference>
<dbReference type="EMBL" id="SDHZ01000002">
    <property type="protein sequence ID" value="RXK83799.1"/>
    <property type="molecule type" value="Genomic_DNA"/>
</dbReference>
<dbReference type="SMART" id="SM00387">
    <property type="entry name" value="HATPase_c"/>
    <property type="match status" value="1"/>
</dbReference>
<dbReference type="PROSITE" id="PS50112">
    <property type="entry name" value="PAS"/>
    <property type="match status" value="1"/>
</dbReference>
<dbReference type="NCBIfam" id="TIGR00229">
    <property type="entry name" value="sensory_box"/>
    <property type="match status" value="1"/>
</dbReference>
<dbReference type="InterPro" id="IPR013655">
    <property type="entry name" value="PAS_fold_3"/>
</dbReference>
<evidence type="ECO:0000313" key="10">
    <source>
        <dbReference type="Proteomes" id="UP000290545"/>
    </source>
</evidence>
<dbReference type="PANTHER" id="PTHR43304">
    <property type="entry name" value="PHYTOCHROME-LIKE PROTEIN CPH1"/>
    <property type="match status" value="1"/>
</dbReference>
<dbReference type="PRINTS" id="PR00344">
    <property type="entry name" value="BCTRLSENSOR"/>
</dbReference>
<keyword evidence="10" id="KW-1185">Reference proteome</keyword>
<gene>
    <name evidence="9" type="ORF">ESB13_17155</name>
</gene>
<keyword evidence="4" id="KW-0808">Transferase</keyword>
<keyword evidence="3" id="KW-0597">Phosphoprotein</keyword>
<evidence type="ECO:0000259" key="8">
    <source>
        <dbReference type="PROSITE" id="PS50113"/>
    </source>
</evidence>
<dbReference type="SUPFAM" id="SSF55785">
    <property type="entry name" value="PYP-like sensor domain (PAS domain)"/>
    <property type="match status" value="1"/>
</dbReference>
<accession>A0A4Q1D5Q5</accession>
<feature type="domain" description="PAC" evidence="8">
    <location>
        <begin position="91"/>
        <end position="143"/>
    </location>
</feature>
<evidence type="ECO:0000256" key="4">
    <source>
        <dbReference type="ARBA" id="ARBA00022679"/>
    </source>
</evidence>
<evidence type="ECO:0000313" key="9">
    <source>
        <dbReference type="EMBL" id="RXK83799.1"/>
    </source>
</evidence>
<evidence type="ECO:0000256" key="5">
    <source>
        <dbReference type="ARBA" id="ARBA00022777"/>
    </source>
</evidence>
<dbReference type="InterPro" id="IPR035965">
    <property type="entry name" value="PAS-like_dom_sf"/>
</dbReference>
<dbReference type="Gene3D" id="3.30.450.20">
    <property type="entry name" value="PAS domain"/>
    <property type="match status" value="1"/>
</dbReference>
<evidence type="ECO:0000256" key="3">
    <source>
        <dbReference type="ARBA" id="ARBA00022553"/>
    </source>
</evidence>
<dbReference type="InterPro" id="IPR004358">
    <property type="entry name" value="Sig_transdc_His_kin-like_C"/>
</dbReference>
<evidence type="ECO:0000259" key="6">
    <source>
        <dbReference type="PROSITE" id="PS50109"/>
    </source>
</evidence>
<comment type="caution">
    <text evidence="9">The sequence shown here is derived from an EMBL/GenBank/DDBJ whole genome shotgun (WGS) entry which is preliminary data.</text>
</comment>
<evidence type="ECO:0000256" key="1">
    <source>
        <dbReference type="ARBA" id="ARBA00000085"/>
    </source>
</evidence>
<evidence type="ECO:0000259" key="7">
    <source>
        <dbReference type="PROSITE" id="PS50112"/>
    </source>
</evidence>
<comment type="catalytic activity">
    <reaction evidence="1">
        <text>ATP + protein L-histidine = ADP + protein N-phospho-L-histidine.</text>
        <dbReference type="EC" id="2.7.13.3"/>
    </reaction>
</comment>
<dbReference type="Gene3D" id="3.30.565.10">
    <property type="entry name" value="Histidine kinase-like ATPase, C-terminal domain"/>
    <property type="match status" value="1"/>
</dbReference>
<evidence type="ECO:0000256" key="2">
    <source>
        <dbReference type="ARBA" id="ARBA00012438"/>
    </source>
</evidence>
<dbReference type="OrthoDB" id="5522855at2"/>
<dbReference type="SMART" id="SM00091">
    <property type="entry name" value="PAS"/>
    <property type="match status" value="1"/>
</dbReference>
<feature type="domain" description="PAS" evidence="7">
    <location>
        <begin position="17"/>
        <end position="87"/>
    </location>
</feature>
<dbReference type="InterPro" id="IPR005467">
    <property type="entry name" value="His_kinase_dom"/>
</dbReference>
<dbReference type="InterPro" id="IPR052162">
    <property type="entry name" value="Sensor_kinase/Photoreceptor"/>
</dbReference>
<dbReference type="Proteomes" id="UP000290545">
    <property type="component" value="Unassembled WGS sequence"/>
</dbReference>
<dbReference type="SMART" id="SM00086">
    <property type="entry name" value="PAC"/>
    <property type="match status" value="1"/>
</dbReference>
<sequence>MGVVMKSSIYIDELKTSEERFLRAFEHSAIGMALVSTEGQLMKVNRNLCEMTGYTEVELHQKTFQELTHPDDLAKDLDCAHQLLRGEINDYQIEKRYFHKNGNIIWVLLSVSLVRDRLGRPVHFVSHIEDITSRKETELQLRYTNELAREQNNRLVNFAHIVSHNLRAHSGNFEMLLYMIDQAESEDEKNELMQHLKKVSSLLSETIVHLNEVVSIQSSIGQQKIKLNLLEYINNTAGILAAEITLHQVTINVNVPDNVEIDYNPAYLESILLNLVSNTIKYRHPDRQLIVNISFEEIDGKKILCVSDNGKGLNLERYGKKLFGMYNTFHGNRDAKGIGLFIVKNQVESMGGKIEVSSEVNNGATFKIYIT</sequence>
<dbReference type="InterPro" id="IPR003594">
    <property type="entry name" value="HATPase_dom"/>
</dbReference>
<dbReference type="Pfam" id="PF08447">
    <property type="entry name" value="PAS_3"/>
    <property type="match status" value="1"/>
</dbReference>
<dbReference type="Pfam" id="PF02518">
    <property type="entry name" value="HATPase_c"/>
    <property type="match status" value="1"/>
</dbReference>
<dbReference type="PROSITE" id="PS50109">
    <property type="entry name" value="HIS_KIN"/>
    <property type="match status" value="1"/>
</dbReference>
<protein>
    <recommendedName>
        <fullName evidence="2">histidine kinase</fullName>
        <ecNumber evidence="2">2.7.13.3</ecNumber>
    </recommendedName>
</protein>
<feature type="domain" description="Histidine kinase" evidence="6">
    <location>
        <begin position="157"/>
        <end position="371"/>
    </location>
</feature>
<dbReference type="CDD" id="cd00130">
    <property type="entry name" value="PAS"/>
    <property type="match status" value="1"/>
</dbReference>
<keyword evidence="5" id="KW-0418">Kinase</keyword>
<dbReference type="InterPro" id="IPR036890">
    <property type="entry name" value="HATPase_C_sf"/>
</dbReference>
<reference evidence="9 10" key="1">
    <citation type="submission" date="2019-01" db="EMBL/GenBank/DDBJ databases">
        <title>Filimonas sp. strain TTM-71.</title>
        <authorList>
            <person name="Chen W.-M."/>
        </authorList>
    </citation>
    <scope>NUCLEOTIDE SEQUENCE [LARGE SCALE GENOMIC DNA]</scope>
    <source>
        <strain evidence="9 10">TTM-71</strain>
    </source>
</reference>
<dbReference type="InterPro" id="IPR000700">
    <property type="entry name" value="PAS-assoc_C"/>
</dbReference>
<proteinExistence type="predicted"/>
<dbReference type="GO" id="GO:0004673">
    <property type="term" value="F:protein histidine kinase activity"/>
    <property type="evidence" value="ECO:0007669"/>
    <property type="project" value="UniProtKB-EC"/>
</dbReference>
<dbReference type="AlphaFoldDB" id="A0A4Q1D5Q5"/>
<name>A0A4Q1D5Q5_9BACT</name>
<dbReference type="EC" id="2.7.13.3" evidence="2"/>
<dbReference type="InterPro" id="IPR001610">
    <property type="entry name" value="PAC"/>
</dbReference>
<organism evidence="9 10">
    <name type="scientific">Filimonas effusa</name>
    <dbReference type="NCBI Taxonomy" id="2508721"/>
    <lineage>
        <taxon>Bacteria</taxon>
        <taxon>Pseudomonadati</taxon>
        <taxon>Bacteroidota</taxon>
        <taxon>Chitinophagia</taxon>
        <taxon>Chitinophagales</taxon>
        <taxon>Chitinophagaceae</taxon>
        <taxon>Filimonas</taxon>
    </lineage>
</organism>
<dbReference type="PANTHER" id="PTHR43304:SF1">
    <property type="entry name" value="PAC DOMAIN-CONTAINING PROTEIN"/>
    <property type="match status" value="1"/>
</dbReference>